<dbReference type="GeneID" id="14907363"/>
<dbReference type="InterPro" id="IPR001054">
    <property type="entry name" value="A/G_cyclase"/>
</dbReference>
<dbReference type="Gene3D" id="3.30.70.1230">
    <property type="entry name" value="Nucleotide cyclase"/>
    <property type="match status" value="1"/>
</dbReference>
<dbReference type="RefSeq" id="XP_004034712.1">
    <property type="nucleotide sequence ID" value="XM_004034664.1"/>
</dbReference>
<gene>
    <name evidence="2" type="ORF">IMG5_115590</name>
</gene>
<proteinExistence type="predicted"/>
<dbReference type="PANTHER" id="PTHR43336">
    <property type="entry name" value="OXYGEN SENSOR HISTIDINE KINASE RESPONSE REGULATOR DEVS/DOSS"/>
    <property type="match status" value="1"/>
</dbReference>
<reference evidence="2 3" key="1">
    <citation type="submission" date="2011-07" db="EMBL/GenBank/DDBJ databases">
        <authorList>
            <person name="Coyne R."/>
            <person name="Brami D."/>
            <person name="Johnson J."/>
            <person name="Hostetler J."/>
            <person name="Hannick L."/>
            <person name="Clark T."/>
            <person name="Cassidy-Hanley D."/>
            <person name="Inman J."/>
        </authorList>
    </citation>
    <scope>NUCLEOTIDE SEQUENCE [LARGE SCALE GENOMIC DNA]</scope>
    <source>
        <strain evidence="2 3">G5</strain>
    </source>
</reference>
<accession>G0QU89</accession>
<dbReference type="CDD" id="cd07302">
    <property type="entry name" value="CHD"/>
    <property type="match status" value="1"/>
</dbReference>
<evidence type="ECO:0000259" key="1">
    <source>
        <dbReference type="PROSITE" id="PS50125"/>
    </source>
</evidence>
<dbReference type="Proteomes" id="UP000008983">
    <property type="component" value="Unassembled WGS sequence"/>
</dbReference>
<dbReference type="InParanoid" id="G0QU89"/>
<sequence length="595" mass="68822">MPLLSSDYFFDLPSSLEFQVDQFAVLIYDEKSTHEDIKQTFIGVINVLKDSENPIIYLQTPFNFIEKFEDPVFETLRENEKTPYALSLDIQSYQKSHPWDLPTIEYLKSQNEDSLQFEAFLNARSTSFLTAALSLGRTIFVCLLLTMAALFFSKDADDLALRPIERMINKVNSIAKNPISARDEEIIKNDQMEDQQETTIIENAIIKIGTLLALGFGEAGSEIIGSNMVKLGDINPMIEGKKNSGIYGFCDIRNFTDATEVLQVLQFQNNNIYIYLIKIKEDVMLFVNNIGEIVHKMVDRYMGAANKNIGDAFLLVWKLPEDKYIIKSDNEIHFIDLEQASMYADFALISFMKIHAKLYREPKILAYRQDKRLNKRMQNYKVKIGFGLHIGWSIEGAIGSEFKIDASYLSPNVGMSNRLEAATKAYGVPLLISSNLFDQLSESMKKFVRQVDYVTIRGQIKPIGFYTIDMNIDDMPISKEQNQNISKNERKLFDIFKKQTIINFLEQKCFHAETYLRKNKDLRLLIKKFDFNFFDKYNTAFNQYLIGNWADAKINFQECLQLKPNDVPTQNKLQFMQDLNFEAPQDWEGHYPFID</sequence>
<evidence type="ECO:0000313" key="3">
    <source>
        <dbReference type="Proteomes" id="UP000008983"/>
    </source>
</evidence>
<dbReference type="GO" id="GO:0009190">
    <property type="term" value="P:cyclic nucleotide biosynthetic process"/>
    <property type="evidence" value="ECO:0007669"/>
    <property type="project" value="InterPro"/>
</dbReference>
<dbReference type="OMA" id="QTIYFVI"/>
<dbReference type="InterPro" id="IPR029787">
    <property type="entry name" value="Nucleotide_cyclase"/>
</dbReference>
<dbReference type="eggNOG" id="ENOG502QQYF">
    <property type="taxonomic scope" value="Eukaryota"/>
</dbReference>
<keyword evidence="3" id="KW-1185">Reference proteome</keyword>
<dbReference type="GO" id="GO:0035556">
    <property type="term" value="P:intracellular signal transduction"/>
    <property type="evidence" value="ECO:0007669"/>
    <property type="project" value="InterPro"/>
</dbReference>
<name>G0QU89_ICHMU</name>
<dbReference type="OrthoDB" id="60033at2759"/>
<dbReference type="PROSITE" id="PS50125">
    <property type="entry name" value="GUANYLATE_CYCLASE_2"/>
    <property type="match status" value="1"/>
</dbReference>
<dbReference type="EMBL" id="GL983904">
    <property type="protein sequence ID" value="EGR31226.1"/>
    <property type="molecule type" value="Genomic_DNA"/>
</dbReference>
<evidence type="ECO:0000313" key="2">
    <source>
        <dbReference type="EMBL" id="EGR31226.1"/>
    </source>
</evidence>
<protein>
    <recommendedName>
        <fullName evidence="1">Guanylate cyclase domain-containing protein</fullName>
    </recommendedName>
</protein>
<dbReference type="SUPFAM" id="SSF55073">
    <property type="entry name" value="Nucleotide cyclase"/>
    <property type="match status" value="1"/>
</dbReference>
<feature type="domain" description="Guanylate cyclase" evidence="1">
    <location>
        <begin position="246"/>
        <end position="420"/>
    </location>
</feature>
<dbReference type="AlphaFoldDB" id="G0QU89"/>
<organism evidence="2 3">
    <name type="scientific">Ichthyophthirius multifiliis</name>
    <name type="common">White spot disease agent</name>
    <name type="synonym">Ich</name>
    <dbReference type="NCBI Taxonomy" id="5932"/>
    <lineage>
        <taxon>Eukaryota</taxon>
        <taxon>Sar</taxon>
        <taxon>Alveolata</taxon>
        <taxon>Ciliophora</taxon>
        <taxon>Intramacronucleata</taxon>
        <taxon>Oligohymenophorea</taxon>
        <taxon>Hymenostomatida</taxon>
        <taxon>Ophryoglenina</taxon>
        <taxon>Ichthyophthirius</taxon>
    </lineage>
</organism>
<dbReference type="PANTHER" id="PTHR43336:SF3">
    <property type="entry name" value="GUANYLATE CYCLASE DOMAIN-CONTAINING PROTEIN"/>
    <property type="match status" value="1"/>
</dbReference>